<dbReference type="EMBL" id="VSSQ01000669">
    <property type="protein sequence ID" value="MPL99483.1"/>
    <property type="molecule type" value="Genomic_DNA"/>
</dbReference>
<dbReference type="SUPFAM" id="SSF55729">
    <property type="entry name" value="Acyl-CoA N-acyltransferases (Nat)"/>
    <property type="match status" value="1"/>
</dbReference>
<accession>A0A644WAN6</accession>
<reference evidence="1" key="1">
    <citation type="submission" date="2019-08" db="EMBL/GenBank/DDBJ databases">
        <authorList>
            <person name="Kucharzyk K."/>
            <person name="Murdoch R.W."/>
            <person name="Higgins S."/>
            <person name="Loffler F."/>
        </authorList>
    </citation>
    <scope>NUCLEOTIDE SEQUENCE</scope>
</reference>
<dbReference type="Gene3D" id="3.40.630.30">
    <property type="match status" value="1"/>
</dbReference>
<gene>
    <name evidence="1" type="ORF">SDC9_45701</name>
</gene>
<dbReference type="AlphaFoldDB" id="A0A644WAN6"/>
<sequence length="193" mass="21684">MSVSIVVADSSHTVYAEKICELMYISAQERGTGIARRSPEYIAKKMSDGKAIIAIENGEAVGFSYIETWSHSRFVANSGLIVAHSHRNTGLARKIKARIFKLSRRLYPGAKIFSITTGLAVMKINYELGFRPVTFSELTEDPDFWKGCEGCRNYDILQRNNHKMCLCTGLLFDPEYKSAKRTPLGKFISLFSL</sequence>
<comment type="caution">
    <text evidence="1">The sequence shown here is derived from an EMBL/GenBank/DDBJ whole genome shotgun (WGS) entry which is preliminary data.</text>
</comment>
<organism evidence="1">
    <name type="scientific">bioreactor metagenome</name>
    <dbReference type="NCBI Taxonomy" id="1076179"/>
    <lineage>
        <taxon>unclassified sequences</taxon>
        <taxon>metagenomes</taxon>
        <taxon>ecological metagenomes</taxon>
    </lineage>
</organism>
<proteinExistence type="predicted"/>
<evidence type="ECO:0000313" key="1">
    <source>
        <dbReference type="EMBL" id="MPL99483.1"/>
    </source>
</evidence>
<name>A0A644WAN6_9ZZZZ</name>
<evidence type="ECO:0008006" key="2">
    <source>
        <dbReference type="Google" id="ProtNLM"/>
    </source>
</evidence>
<dbReference type="InterPro" id="IPR016181">
    <property type="entry name" value="Acyl_CoA_acyltransferase"/>
</dbReference>
<protein>
    <recommendedName>
        <fullName evidence="2">N-acetyltransferase domain-containing protein</fullName>
    </recommendedName>
</protein>